<organism evidence="1 2">
    <name type="scientific">Populus trichocarpa</name>
    <name type="common">Western balsam poplar</name>
    <name type="synonym">Populus balsamifera subsp. trichocarpa</name>
    <dbReference type="NCBI Taxonomy" id="3694"/>
    <lineage>
        <taxon>Eukaryota</taxon>
        <taxon>Viridiplantae</taxon>
        <taxon>Streptophyta</taxon>
        <taxon>Embryophyta</taxon>
        <taxon>Tracheophyta</taxon>
        <taxon>Spermatophyta</taxon>
        <taxon>Magnoliopsida</taxon>
        <taxon>eudicotyledons</taxon>
        <taxon>Gunneridae</taxon>
        <taxon>Pentapetalae</taxon>
        <taxon>rosids</taxon>
        <taxon>fabids</taxon>
        <taxon>Malpighiales</taxon>
        <taxon>Salicaceae</taxon>
        <taxon>Saliceae</taxon>
        <taxon>Populus</taxon>
    </lineage>
</organism>
<proteinExistence type="predicted"/>
<gene>
    <name evidence="1" type="ORF">POPTR_005G259400</name>
</gene>
<name>A0A2K2AMU0_POPTR</name>
<dbReference type="AlphaFoldDB" id="A0A2K2AMU0"/>
<evidence type="ECO:0000313" key="2">
    <source>
        <dbReference type="Proteomes" id="UP000006729"/>
    </source>
</evidence>
<accession>A0A2K2AMU0</accession>
<dbReference type="InParanoid" id="A0A2K2AMU0"/>
<dbReference type="EMBL" id="CM009294">
    <property type="protein sequence ID" value="PNT38845.1"/>
    <property type="molecule type" value="Genomic_DNA"/>
</dbReference>
<protein>
    <submittedName>
        <fullName evidence="1">Uncharacterized protein</fullName>
    </submittedName>
</protein>
<reference evidence="1 2" key="1">
    <citation type="journal article" date="2006" name="Science">
        <title>The genome of black cottonwood, Populus trichocarpa (Torr. &amp; Gray).</title>
        <authorList>
            <person name="Tuskan G.A."/>
            <person name="Difazio S."/>
            <person name="Jansson S."/>
            <person name="Bohlmann J."/>
            <person name="Grigoriev I."/>
            <person name="Hellsten U."/>
            <person name="Putnam N."/>
            <person name="Ralph S."/>
            <person name="Rombauts S."/>
            <person name="Salamov A."/>
            <person name="Schein J."/>
            <person name="Sterck L."/>
            <person name="Aerts A."/>
            <person name="Bhalerao R.R."/>
            <person name="Bhalerao R.P."/>
            <person name="Blaudez D."/>
            <person name="Boerjan W."/>
            <person name="Brun A."/>
            <person name="Brunner A."/>
            <person name="Busov V."/>
            <person name="Campbell M."/>
            <person name="Carlson J."/>
            <person name="Chalot M."/>
            <person name="Chapman J."/>
            <person name="Chen G.L."/>
            <person name="Cooper D."/>
            <person name="Coutinho P.M."/>
            <person name="Couturier J."/>
            <person name="Covert S."/>
            <person name="Cronk Q."/>
            <person name="Cunningham R."/>
            <person name="Davis J."/>
            <person name="Degroeve S."/>
            <person name="Dejardin A."/>
            <person name="Depamphilis C."/>
            <person name="Detter J."/>
            <person name="Dirks B."/>
            <person name="Dubchak I."/>
            <person name="Duplessis S."/>
            <person name="Ehlting J."/>
            <person name="Ellis B."/>
            <person name="Gendler K."/>
            <person name="Goodstein D."/>
            <person name="Gribskov M."/>
            <person name="Grimwood J."/>
            <person name="Groover A."/>
            <person name="Gunter L."/>
            <person name="Hamberger B."/>
            <person name="Heinze B."/>
            <person name="Helariutta Y."/>
            <person name="Henrissat B."/>
            <person name="Holligan D."/>
            <person name="Holt R."/>
            <person name="Huang W."/>
            <person name="Islam-Faridi N."/>
            <person name="Jones S."/>
            <person name="Jones-Rhoades M."/>
            <person name="Jorgensen R."/>
            <person name="Joshi C."/>
            <person name="Kangasjarvi J."/>
            <person name="Karlsson J."/>
            <person name="Kelleher C."/>
            <person name="Kirkpatrick R."/>
            <person name="Kirst M."/>
            <person name="Kohler A."/>
            <person name="Kalluri U."/>
            <person name="Larimer F."/>
            <person name="Leebens-Mack J."/>
            <person name="Leple J.C."/>
            <person name="Locascio P."/>
            <person name="Lou Y."/>
            <person name="Lucas S."/>
            <person name="Martin F."/>
            <person name="Montanini B."/>
            <person name="Napoli C."/>
            <person name="Nelson D.R."/>
            <person name="Nelson C."/>
            <person name="Nieminen K."/>
            <person name="Nilsson O."/>
            <person name="Pereda V."/>
            <person name="Peter G."/>
            <person name="Philippe R."/>
            <person name="Pilate G."/>
            <person name="Poliakov A."/>
            <person name="Razumovskaya J."/>
            <person name="Richardson P."/>
            <person name="Rinaldi C."/>
            <person name="Ritland K."/>
            <person name="Rouze P."/>
            <person name="Ryaboy D."/>
            <person name="Schmutz J."/>
            <person name="Schrader J."/>
            <person name="Segerman B."/>
            <person name="Shin H."/>
            <person name="Siddiqui A."/>
            <person name="Sterky F."/>
            <person name="Terry A."/>
            <person name="Tsai C.J."/>
            <person name="Uberbacher E."/>
            <person name="Unneberg P."/>
            <person name="Vahala J."/>
            <person name="Wall K."/>
            <person name="Wessler S."/>
            <person name="Yang G."/>
            <person name="Yin T."/>
            <person name="Douglas C."/>
            <person name="Marra M."/>
            <person name="Sandberg G."/>
            <person name="Van de Peer Y."/>
            <person name="Rokhsar D."/>
        </authorList>
    </citation>
    <scope>NUCLEOTIDE SEQUENCE [LARGE SCALE GENOMIC DNA]</scope>
    <source>
        <strain evidence="2">cv. Nisqually</strain>
    </source>
</reference>
<dbReference type="Proteomes" id="UP000006729">
    <property type="component" value="Chromosome 5"/>
</dbReference>
<evidence type="ECO:0000313" key="1">
    <source>
        <dbReference type="EMBL" id="PNT38845.1"/>
    </source>
</evidence>
<sequence>MLSQVSLKILTTNRNVETIHIIDNKIIAIDQTLHVTIHWRKECKQETLYTIGFHLIRIQQLKVLEIFDINGQEDGFIEDSTFPI</sequence>
<keyword evidence="2" id="KW-1185">Reference proteome</keyword>